<dbReference type="STRING" id="1618484.UR56_C0002G0022"/>
<feature type="domain" description="Glycosyltransferase subfamily 4-like N-terminal" evidence="3">
    <location>
        <begin position="15"/>
        <end position="178"/>
    </location>
</feature>
<sequence length="362" mass="42652">MKKIGIDARLYSQTGVGTYLKNLIYYLEKKDLKNKLVYIYLMPDDYKNISFLNKNIFKRKINYRWHSLGEQIGFAIKLYQDNLDLMHFTYFSYPIFYWKKFIATVHDVTPLLFKTGKASTKNQLIYNIKHLFFRIILRCQINRAIKIITPTNTVKEQLVEIYGQKISKKISAIYEGVNYQIMGSKENKELSKKFSNFFIYVGNFYPHKNVEKLIEAFQNIDKKYTLILLGPDDFFSNKILQCIDTLKLSKNVLMLKNPTLSDLIFFYKNAEALIHPSLSEGFGLPLIEAAYFNCPIIASNIEVFKELLGNDYLSFNPKDTDDIVEKINSFIKNYPKFDYKNIIKKYSFEKMTEKTLKIYKHS</sequence>
<dbReference type="GO" id="GO:0016757">
    <property type="term" value="F:glycosyltransferase activity"/>
    <property type="evidence" value="ECO:0007669"/>
    <property type="project" value="InterPro"/>
</dbReference>
<evidence type="ECO:0000313" key="5">
    <source>
        <dbReference type="Proteomes" id="UP000034004"/>
    </source>
</evidence>
<dbReference type="GO" id="GO:0009103">
    <property type="term" value="P:lipopolysaccharide biosynthetic process"/>
    <property type="evidence" value="ECO:0007669"/>
    <property type="project" value="TreeGrafter"/>
</dbReference>
<dbReference type="Pfam" id="PF00534">
    <property type="entry name" value="Glycos_transf_1"/>
    <property type="match status" value="1"/>
</dbReference>
<evidence type="ECO:0000259" key="2">
    <source>
        <dbReference type="Pfam" id="PF00534"/>
    </source>
</evidence>
<dbReference type="Pfam" id="PF13439">
    <property type="entry name" value="Glyco_transf_4"/>
    <property type="match status" value="1"/>
</dbReference>
<proteinExistence type="predicted"/>
<dbReference type="PANTHER" id="PTHR46401">
    <property type="entry name" value="GLYCOSYLTRANSFERASE WBBK-RELATED"/>
    <property type="match status" value="1"/>
</dbReference>
<accession>A0A0G0DIS5</accession>
<dbReference type="SUPFAM" id="SSF53756">
    <property type="entry name" value="UDP-Glycosyltransferase/glycogen phosphorylase"/>
    <property type="match status" value="1"/>
</dbReference>
<dbReference type="PANTHER" id="PTHR46401:SF2">
    <property type="entry name" value="GLYCOSYLTRANSFERASE WBBK-RELATED"/>
    <property type="match status" value="1"/>
</dbReference>
<keyword evidence="1 4" id="KW-0808">Transferase</keyword>
<dbReference type="Proteomes" id="UP000034004">
    <property type="component" value="Unassembled WGS sequence"/>
</dbReference>
<reference evidence="4 5" key="1">
    <citation type="journal article" date="2015" name="Nature">
        <title>rRNA introns, odd ribosomes, and small enigmatic genomes across a large radiation of phyla.</title>
        <authorList>
            <person name="Brown C.T."/>
            <person name="Hug L.A."/>
            <person name="Thomas B.C."/>
            <person name="Sharon I."/>
            <person name="Castelle C.J."/>
            <person name="Singh A."/>
            <person name="Wilkins M.J."/>
            <person name="Williams K.H."/>
            <person name="Banfield J.F."/>
        </authorList>
    </citation>
    <scope>NUCLEOTIDE SEQUENCE [LARGE SCALE GENOMIC DNA]</scope>
</reference>
<dbReference type="CDD" id="cd03809">
    <property type="entry name" value="GT4_MtfB-like"/>
    <property type="match status" value="1"/>
</dbReference>
<organism evidence="4 5">
    <name type="scientific">Candidatus Roizmanbacteria bacterium GW2011_GWC2_34_23</name>
    <dbReference type="NCBI Taxonomy" id="1618484"/>
    <lineage>
        <taxon>Bacteria</taxon>
        <taxon>Candidatus Roizmaniibacteriota</taxon>
    </lineage>
</organism>
<feature type="domain" description="Glycosyl transferase family 1" evidence="2">
    <location>
        <begin position="187"/>
        <end position="338"/>
    </location>
</feature>
<evidence type="ECO:0000313" key="4">
    <source>
        <dbReference type="EMBL" id="KKP63045.1"/>
    </source>
</evidence>
<name>A0A0G0DIS5_9BACT</name>
<dbReference type="InterPro" id="IPR001296">
    <property type="entry name" value="Glyco_trans_1"/>
</dbReference>
<gene>
    <name evidence="4" type="ORF">UR56_C0002G0022</name>
</gene>
<dbReference type="InterPro" id="IPR028098">
    <property type="entry name" value="Glyco_trans_4-like_N"/>
</dbReference>
<protein>
    <submittedName>
        <fullName evidence="4">Glycosyl transferase, group 1</fullName>
    </submittedName>
</protein>
<dbReference type="EMBL" id="LBPR01000002">
    <property type="protein sequence ID" value="KKP63045.1"/>
    <property type="molecule type" value="Genomic_DNA"/>
</dbReference>
<evidence type="ECO:0000259" key="3">
    <source>
        <dbReference type="Pfam" id="PF13439"/>
    </source>
</evidence>
<evidence type="ECO:0000256" key="1">
    <source>
        <dbReference type="ARBA" id="ARBA00022679"/>
    </source>
</evidence>
<dbReference type="AlphaFoldDB" id="A0A0G0DIS5"/>
<dbReference type="Gene3D" id="3.40.50.2000">
    <property type="entry name" value="Glycogen Phosphorylase B"/>
    <property type="match status" value="2"/>
</dbReference>
<comment type="caution">
    <text evidence="4">The sequence shown here is derived from an EMBL/GenBank/DDBJ whole genome shotgun (WGS) entry which is preliminary data.</text>
</comment>